<dbReference type="EMBL" id="CP035807">
    <property type="protein sequence ID" value="QEN04404.1"/>
    <property type="molecule type" value="Genomic_DNA"/>
</dbReference>
<dbReference type="GO" id="GO:0016279">
    <property type="term" value="F:protein-lysine N-methyltransferase activity"/>
    <property type="evidence" value="ECO:0007669"/>
    <property type="project" value="TreeGrafter"/>
</dbReference>
<dbReference type="PANTHER" id="PTHR12843">
    <property type="entry name" value="PROTEIN-LYSINE N-METHYLTRANSFERASE METTL10"/>
    <property type="match status" value="1"/>
</dbReference>
<dbReference type="Proteomes" id="UP000323824">
    <property type="component" value="Chromosome"/>
</dbReference>
<dbReference type="AlphaFoldDB" id="A0A5C1QCK1"/>
<accession>A0A5C1QCK1</accession>
<dbReference type="SUPFAM" id="SSF53335">
    <property type="entry name" value="S-adenosyl-L-methionine-dependent methyltransferases"/>
    <property type="match status" value="1"/>
</dbReference>
<feature type="domain" description="Methyltransferase" evidence="1">
    <location>
        <begin position="44"/>
        <end position="152"/>
    </location>
</feature>
<dbReference type="KEGG" id="sper:EW093_06735"/>
<keyword evidence="2" id="KW-0489">Methyltransferase</keyword>
<name>A0A5C1QCK1_9SPIO</name>
<reference evidence="2 3" key="2">
    <citation type="submission" date="2019-09" db="EMBL/GenBank/DDBJ databases">
        <title>Complete Genome Sequence and Methylome Analysis of free living Spirochaetas.</title>
        <authorList>
            <person name="Leshcheva N."/>
            <person name="Mikheeva N."/>
        </authorList>
    </citation>
    <scope>NUCLEOTIDE SEQUENCE [LARGE SCALE GENOMIC DNA]</scope>
    <source>
        <strain evidence="2 3">P</strain>
    </source>
</reference>
<evidence type="ECO:0000259" key="1">
    <source>
        <dbReference type="Pfam" id="PF13847"/>
    </source>
</evidence>
<organism evidence="2 3">
    <name type="scientific">Thiospirochaeta perfilievii</name>
    <dbReference type="NCBI Taxonomy" id="252967"/>
    <lineage>
        <taxon>Bacteria</taxon>
        <taxon>Pseudomonadati</taxon>
        <taxon>Spirochaetota</taxon>
        <taxon>Spirochaetia</taxon>
        <taxon>Spirochaetales</taxon>
        <taxon>Spirochaetaceae</taxon>
        <taxon>Thiospirochaeta</taxon>
    </lineage>
</organism>
<dbReference type="RefSeq" id="WP_149567651.1">
    <property type="nucleotide sequence ID" value="NZ_CP035807.1"/>
</dbReference>
<evidence type="ECO:0000313" key="3">
    <source>
        <dbReference type="Proteomes" id="UP000323824"/>
    </source>
</evidence>
<dbReference type="InterPro" id="IPR025714">
    <property type="entry name" value="Methyltranfer_dom"/>
</dbReference>
<reference evidence="2 3" key="1">
    <citation type="submission" date="2019-02" db="EMBL/GenBank/DDBJ databases">
        <authorList>
            <person name="Fomenkov A."/>
            <person name="Dubinina G."/>
            <person name="Grabovich M."/>
            <person name="Vincze T."/>
            <person name="Roberts R.J."/>
        </authorList>
    </citation>
    <scope>NUCLEOTIDE SEQUENCE [LARGE SCALE GENOMIC DNA]</scope>
    <source>
        <strain evidence="2 3">P</strain>
    </source>
</reference>
<dbReference type="GO" id="GO:0005737">
    <property type="term" value="C:cytoplasm"/>
    <property type="evidence" value="ECO:0007669"/>
    <property type="project" value="TreeGrafter"/>
</dbReference>
<evidence type="ECO:0000313" key="2">
    <source>
        <dbReference type="EMBL" id="QEN04404.1"/>
    </source>
</evidence>
<proteinExistence type="predicted"/>
<dbReference type="CDD" id="cd02440">
    <property type="entry name" value="AdoMet_MTases"/>
    <property type="match status" value="1"/>
</dbReference>
<keyword evidence="2" id="KW-0808">Transferase</keyword>
<gene>
    <name evidence="2" type="ORF">EW093_06735</name>
</gene>
<dbReference type="InterPro" id="IPR029063">
    <property type="entry name" value="SAM-dependent_MTases_sf"/>
</dbReference>
<dbReference type="OrthoDB" id="9778208at2"/>
<sequence length="218" mass="25841">MKIDVNDKIIWDEIYQKEKFSPGWAIPGLDHNIVRIIKNSYPINSRIKVLDIGCGNGRNSEIVERLNELHITYTGIDFSFEAIKYCIKTYNRDKKFLHLDITQDVNHISDKFDIIIDSGCFHSIPPNLRESYINTVLKLSKEGTKLIIAAWWRPKEIEFSIKPSYFPYLYLDEWVFNRSDIKKIFNQNFELEKEYVDNNIYKDLKRGFAYFTLSRLPI</sequence>
<dbReference type="Gene3D" id="3.40.50.150">
    <property type="entry name" value="Vaccinia Virus protein VP39"/>
    <property type="match status" value="1"/>
</dbReference>
<dbReference type="PANTHER" id="PTHR12843:SF5">
    <property type="entry name" value="EEF1A LYSINE METHYLTRANSFERASE 2"/>
    <property type="match status" value="1"/>
</dbReference>
<keyword evidence="3" id="KW-1185">Reference proteome</keyword>
<dbReference type="Pfam" id="PF13847">
    <property type="entry name" value="Methyltransf_31"/>
    <property type="match status" value="1"/>
</dbReference>
<dbReference type="GO" id="GO:0032259">
    <property type="term" value="P:methylation"/>
    <property type="evidence" value="ECO:0007669"/>
    <property type="project" value="UniProtKB-KW"/>
</dbReference>
<protein>
    <submittedName>
        <fullName evidence="2">Methyltransferase domain-containing protein</fullName>
    </submittedName>
</protein>